<name>A0A8J8P6H0_9EURY</name>
<evidence type="ECO:0000313" key="3">
    <source>
        <dbReference type="Proteomes" id="UP000705823"/>
    </source>
</evidence>
<feature type="compositionally biased region" description="Low complexity" evidence="1">
    <location>
        <begin position="28"/>
        <end position="40"/>
    </location>
</feature>
<accession>A0A8J8P6H0</accession>
<sequence>MADGSVNRRDVLTASGSVAIIGLAGCTSGDSSNDENGNSNEDSDDSNENSGTDLTDILTIEDHEWRGTSLLEVKVRNQTSDTLDLVQVEADVYVGDERINHSYTNISSLPGETVETSEIRFTESYDRNPCEADRYELVPNFYYENEDYEKRMEYEFNQDFCE</sequence>
<dbReference type="AlphaFoldDB" id="A0A8J8P6H0"/>
<proteinExistence type="predicted"/>
<comment type="caution">
    <text evidence="2">The sequence shown here is derived from an EMBL/GenBank/DDBJ whole genome shotgun (WGS) entry which is preliminary data.</text>
</comment>
<gene>
    <name evidence="2" type="ORF">EGH24_09690</name>
</gene>
<evidence type="ECO:0000256" key="1">
    <source>
        <dbReference type="SAM" id="MobiDB-lite"/>
    </source>
</evidence>
<dbReference type="EMBL" id="RKLU01000004">
    <property type="protein sequence ID" value="TQQ79763.1"/>
    <property type="molecule type" value="Genomic_DNA"/>
</dbReference>
<dbReference type="RefSeq" id="WP_142979955.1">
    <property type="nucleotide sequence ID" value="NZ_RKLU01000004.1"/>
</dbReference>
<feature type="region of interest" description="Disordered" evidence="1">
    <location>
        <begin position="25"/>
        <end position="53"/>
    </location>
</feature>
<dbReference type="Proteomes" id="UP000705823">
    <property type="component" value="Unassembled WGS sequence"/>
</dbReference>
<reference evidence="2" key="1">
    <citation type="submission" date="2019-02" db="EMBL/GenBank/DDBJ databases">
        <title>Halonotius sp. a new haloarchaeum isolated from saline soil.</title>
        <authorList>
            <person name="Duran-Viseras A."/>
            <person name="Sanchez-Porro C."/>
            <person name="Ventosa A."/>
        </authorList>
    </citation>
    <scope>NUCLEOTIDE SEQUENCE</scope>
    <source>
        <strain evidence="2">F15B</strain>
    </source>
</reference>
<evidence type="ECO:0000313" key="2">
    <source>
        <dbReference type="EMBL" id="TQQ79763.1"/>
    </source>
</evidence>
<keyword evidence="3" id="KW-1185">Reference proteome</keyword>
<dbReference type="OrthoDB" id="383192at2157"/>
<organism evidence="2 3">
    <name type="scientific">Halonotius terrestris</name>
    <dbReference type="NCBI Taxonomy" id="2487750"/>
    <lineage>
        <taxon>Archaea</taxon>
        <taxon>Methanobacteriati</taxon>
        <taxon>Methanobacteriota</taxon>
        <taxon>Stenosarchaea group</taxon>
        <taxon>Halobacteria</taxon>
        <taxon>Halobacteriales</taxon>
        <taxon>Haloferacaceae</taxon>
        <taxon>Halonotius</taxon>
    </lineage>
</organism>
<protein>
    <submittedName>
        <fullName evidence="2">Uncharacterized protein</fullName>
    </submittedName>
</protein>